<dbReference type="Proteomes" id="UP001367508">
    <property type="component" value="Unassembled WGS sequence"/>
</dbReference>
<dbReference type="EMBL" id="JAYMYQ010000001">
    <property type="protein sequence ID" value="KAK7361769.1"/>
    <property type="molecule type" value="Genomic_DNA"/>
</dbReference>
<name>A0AAN9MVL0_CANGL</name>
<dbReference type="AlphaFoldDB" id="A0AAN9MVL0"/>
<protein>
    <submittedName>
        <fullName evidence="2">Uncharacterized protein</fullName>
    </submittedName>
</protein>
<proteinExistence type="predicted"/>
<gene>
    <name evidence="2" type="ORF">VNO77_03852</name>
</gene>
<evidence type="ECO:0000313" key="3">
    <source>
        <dbReference type="Proteomes" id="UP001367508"/>
    </source>
</evidence>
<sequence>MVVVTVWRVYDNVEKGMGVGVANPTSLMEVLGAFGYGRESSKRRKRSADELEWWRRRSMGTTAISSDGDSGGAEHKGDSEQKGKFMRIRRGKSEFERSGKYAPNKEKEIGGA</sequence>
<feature type="region of interest" description="Disordered" evidence="1">
    <location>
        <begin position="62"/>
        <end position="112"/>
    </location>
</feature>
<evidence type="ECO:0000313" key="2">
    <source>
        <dbReference type="EMBL" id="KAK7361769.1"/>
    </source>
</evidence>
<feature type="compositionally biased region" description="Basic and acidic residues" evidence="1">
    <location>
        <begin position="72"/>
        <end position="83"/>
    </location>
</feature>
<reference evidence="2 3" key="1">
    <citation type="submission" date="2024-01" db="EMBL/GenBank/DDBJ databases">
        <title>The genomes of 5 underutilized Papilionoideae crops provide insights into root nodulation and disease resistanc.</title>
        <authorList>
            <person name="Jiang F."/>
        </authorList>
    </citation>
    <scope>NUCLEOTIDE SEQUENCE [LARGE SCALE GENOMIC DNA]</scope>
    <source>
        <strain evidence="2">LVBAO_FW01</strain>
        <tissue evidence="2">Leaves</tissue>
    </source>
</reference>
<organism evidence="2 3">
    <name type="scientific">Canavalia gladiata</name>
    <name type="common">Sword bean</name>
    <name type="synonym">Dolichos gladiatus</name>
    <dbReference type="NCBI Taxonomy" id="3824"/>
    <lineage>
        <taxon>Eukaryota</taxon>
        <taxon>Viridiplantae</taxon>
        <taxon>Streptophyta</taxon>
        <taxon>Embryophyta</taxon>
        <taxon>Tracheophyta</taxon>
        <taxon>Spermatophyta</taxon>
        <taxon>Magnoliopsida</taxon>
        <taxon>eudicotyledons</taxon>
        <taxon>Gunneridae</taxon>
        <taxon>Pentapetalae</taxon>
        <taxon>rosids</taxon>
        <taxon>fabids</taxon>
        <taxon>Fabales</taxon>
        <taxon>Fabaceae</taxon>
        <taxon>Papilionoideae</taxon>
        <taxon>50 kb inversion clade</taxon>
        <taxon>NPAAA clade</taxon>
        <taxon>indigoferoid/millettioid clade</taxon>
        <taxon>Phaseoleae</taxon>
        <taxon>Canavalia</taxon>
    </lineage>
</organism>
<keyword evidence="3" id="KW-1185">Reference proteome</keyword>
<feature type="compositionally biased region" description="Basic and acidic residues" evidence="1">
    <location>
        <begin position="91"/>
        <end position="112"/>
    </location>
</feature>
<evidence type="ECO:0000256" key="1">
    <source>
        <dbReference type="SAM" id="MobiDB-lite"/>
    </source>
</evidence>
<accession>A0AAN9MVL0</accession>
<comment type="caution">
    <text evidence="2">The sequence shown here is derived from an EMBL/GenBank/DDBJ whole genome shotgun (WGS) entry which is preliminary data.</text>
</comment>